<dbReference type="SMART" id="SM00353">
    <property type="entry name" value="HLH"/>
    <property type="match status" value="1"/>
</dbReference>
<feature type="compositionally biased region" description="Polar residues" evidence="8">
    <location>
        <begin position="133"/>
        <end position="165"/>
    </location>
</feature>
<dbReference type="SUPFAM" id="SSF47459">
    <property type="entry name" value="HLH, helix-loop-helix DNA-binding domain"/>
    <property type="match status" value="1"/>
</dbReference>
<feature type="region of interest" description="Disordered" evidence="8">
    <location>
        <begin position="79"/>
        <end position="173"/>
    </location>
</feature>
<feature type="domain" description="BHLH" evidence="9">
    <location>
        <begin position="176"/>
        <end position="230"/>
    </location>
</feature>
<keyword evidence="11" id="KW-1185">Reference proteome</keyword>
<dbReference type="InterPro" id="IPR011598">
    <property type="entry name" value="bHLH_dom"/>
</dbReference>
<keyword evidence="2" id="KW-0597">Phosphoprotein</keyword>
<dbReference type="FunFam" id="4.10.280.10:FF:000028">
    <property type="entry name" value="MLX interacting protein like"/>
    <property type="match status" value="1"/>
</dbReference>
<dbReference type="InterPro" id="IPR052207">
    <property type="entry name" value="Max-like/E-box_TFs"/>
</dbReference>
<dbReference type="GO" id="GO:0005634">
    <property type="term" value="C:nucleus"/>
    <property type="evidence" value="ECO:0007669"/>
    <property type="project" value="UniProtKB-SubCell"/>
</dbReference>
<dbReference type="EMBL" id="JANPWB010000005">
    <property type="protein sequence ID" value="KAJ1184990.1"/>
    <property type="molecule type" value="Genomic_DNA"/>
</dbReference>
<accession>A0AAV7U7G5</accession>
<evidence type="ECO:0000313" key="11">
    <source>
        <dbReference type="Proteomes" id="UP001066276"/>
    </source>
</evidence>
<dbReference type="Proteomes" id="UP001066276">
    <property type="component" value="Chromosome 3_1"/>
</dbReference>
<dbReference type="InterPro" id="IPR036638">
    <property type="entry name" value="HLH_DNA-bd_sf"/>
</dbReference>
<dbReference type="Pfam" id="PF00010">
    <property type="entry name" value="HLH"/>
    <property type="match status" value="1"/>
</dbReference>
<dbReference type="GO" id="GO:0000981">
    <property type="term" value="F:DNA-binding transcription factor activity, RNA polymerase II-specific"/>
    <property type="evidence" value="ECO:0007669"/>
    <property type="project" value="TreeGrafter"/>
</dbReference>
<comment type="caution">
    <text evidence="10">The sequence shown here is derived from an EMBL/GenBank/DDBJ whole genome shotgun (WGS) entry which is preliminary data.</text>
</comment>
<feature type="region of interest" description="Disordered" evidence="8">
    <location>
        <begin position="1"/>
        <end position="39"/>
    </location>
</feature>
<keyword evidence="4" id="KW-0238">DNA-binding</keyword>
<evidence type="ECO:0000259" key="9">
    <source>
        <dbReference type="PROSITE" id="PS50888"/>
    </source>
</evidence>
<dbReference type="GO" id="GO:0000978">
    <property type="term" value="F:RNA polymerase II cis-regulatory region sequence-specific DNA binding"/>
    <property type="evidence" value="ECO:0007669"/>
    <property type="project" value="TreeGrafter"/>
</dbReference>
<dbReference type="PANTHER" id="PTHR15741:SF37">
    <property type="entry name" value="LD38259P"/>
    <property type="match status" value="1"/>
</dbReference>
<gene>
    <name evidence="10" type="ORF">NDU88_001786</name>
</gene>
<dbReference type="GO" id="GO:0046983">
    <property type="term" value="F:protein dimerization activity"/>
    <property type="evidence" value="ECO:0007669"/>
    <property type="project" value="InterPro"/>
</dbReference>
<feature type="compositionally biased region" description="Polar residues" evidence="8">
    <location>
        <begin position="79"/>
        <end position="108"/>
    </location>
</feature>
<dbReference type="AlphaFoldDB" id="A0AAV7U7G5"/>
<evidence type="ECO:0000313" key="10">
    <source>
        <dbReference type="EMBL" id="KAJ1184990.1"/>
    </source>
</evidence>
<evidence type="ECO:0000256" key="5">
    <source>
        <dbReference type="ARBA" id="ARBA00023163"/>
    </source>
</evidence>
<organism evidence="10 11">
    <name type="scientific">Pleurodeles waltl</name>
    <name type="common">Iberian ribbed newt</name>
    <dbReference type="NCBI Taxonomy" id="8319"/>
    <lineage>
        <taxon>Eukaryota</taxon>
        <taxon>Metazoa</taxon>
        <taxon>Chordata</taxon>
        <taxon>Craniata</taxon>
        <taxon>Vertebrata</taxon>
        <taxon>Euteleostomi</taxon>
        <taxon>Amphibia</taxon>
        <taxon>Batrachia</taxon>
        <taxon>Caudata</taxon>
        <taxon>Salamandroidea</taxon>
        <taxon>Salamandridae</taxon>
        <taxon>Pleurodelinae</taxon>
        <taxon>Pleurodeles</taxon>
    </lineage>
</organism>
<keyword evidence="6" id="KW-0539">Nucleus</keyword>
<keyword evidence="7" id="KW-0175">Coiled coil</keyword>
<evidence type="ECO:0000256" key="6">
    <source>
        <dbReference type="ARBA" id="ARBA00023242"/>
    </source>
</evidence>
<dbReference type="PROSITE" id="PS50888">
    <property type="entry name" value="BHLH"/>
    <property type="match status" value="1"/>
</dbReference>
<evidence type="ECO:0000256" key="7">
    <source>
        <dbReference type="SAM" id="Coils"/>
    </source>
</evidence>
<dbReference type="Gene3D" id="4.10.280.10">
    <property type="entry name" value="Helix-loop-helix DNA-binding domain"/>
    <property type="match status" value="1"/>
</dbReference>
<feature type="coiled-coil region" evidence="7">
    <location>
        <begin position="234"/>
        <end position="261"/>
    </location>
</feature>
<dbReference type="PANTHER" id="PTHR15741">
    <property type="entry name" value="BASIC HELIX-LOOP-HELIX ZIP TRANSCRIPTION FACTOR"/>
    <property type="match status" value="1"/>
</dbReference>
<keyword evidence="3" id="KW-0805">Transcription regulation</keyword>
<protein>
    <recommendedName>
        <fullName evidence="9">BHLH domain-containing protein</fullName>
    </recommendedName>
</protein>
<reference evidence="10" key="1">
    <citation type="journal article" date="2022" name="bioRxiv">
        <title>Sequencing and chromosome-scale assembly of the giantPleurodeles waltlgenome.</title>
        <authorList>
            <person name="Brown T."/>
            <person name="Elewa A."/>
            <person name="Iarovenko S."/>
            <person name="Subramanian E."/>
            <person name="Araus A.J."/>
            <person name="Petzold A."/>
            <person name="Susuki M."/>
            <person name="Suzuki K.-i.T."/>
            <person name="Hayashi T."/>
            <person name="Toyoda A."/>
            <person name="Oliveira C."/>
            <person name="Osipova E."/>
            <person name="Leigh N.D."/>
            <person name="Simon A."/>
            <person name="Yun M.H."/>
        </authorList>
    </citation>
    <scope>NUCLEOTIDE SEQUENCE</scope>
    <source>
        <strain evidence="10">20211129_DDA</strain>
        <tissue evidence="10">Liver</tissue>
    </source>
</reference>
<evidence type="ECO:0000256" key="8">
    <source>
        <dbReference type="SAM" id="MobiDB-lite"/>
    </source>
</evidence>
<evidence type="ECO:0000256" key="2">
    <source>
        <dbReference type="ARBA" id="ARBA00022553"/>
    </source>
</evidence>
<evidence type="ECO:0000256" key="3">
    <source>
        <dbReference type="ARBA" id="ARBA00023015"/>
    </source>
</evidence>
<evidence type="ECO:0000256" key="4">
    <source>
        <dbReference type="ARBA" id="ARBA00023125"/>
    </source>
</evidence>
<sequence length="380" mass="41933">MNVSKRQSLQQDGRPRATSGNARTKRLMASPGSSSMPRQTGCLTQLLMTVKPEPAVESPSPGGIMLPVAAGSQLCQVSDLSPHLSPSTPQQVQLHPFASSGSSPTQSVPAPLQRSPPASSQTGSMLVPKTERLSPTSACGDSRRSSGSMSPTLSLGLQPSFSSPSRGRPASMRMETRRITHISAEQKRRFNIKLGFDTLHNLVTTLHSQPSLKVSKATTLQKTADYICKLQQERAYVQEEVQRLREEVDNLNATINRCQQQLPDTGVPITRQRFDQMRQMFDEYVQSRTLQNWKFWVFSIIIRPLFESFNGMVSTASIEDLRQTSMTWLSQHCSLPALRPTVLASLRELSTSTSILSDPTLVPEQAAQAVTRRNHSNSFS</sequence>
<name>A0AAV7U7G5_PLEWA</name>
<comment type="subcellular location">
    <subcellularLocation>
        <location evidence="1">Nucleus</location>
    </subcellularLocation>
</comment>
<keyword evidence="5" id="KW-0804">Transcription</keyword>
<proteinExistence type="predicted"/>
<feature type="compositionally biased region" description="Polar residues" evidence="8">
    <location>
        <begin position="1"/>
        <end position="11"/>
    </location>
</feature>
<evidence type="ECO:0000256" key="1">
    <source>
        <dbReference type="ARBA" id="ARBA00004123"/>
    </source>
</evidence>